<accession>E6K200</accession>
<name>E6K200_PARDN</name>
<dbReference type="EMBL" id="AEON01000002">
    <property type="protein sequence ID" value="EFT82788.1"/>
    <property type="molecule type" value="Genomic_DNA"/>
</dbReference>
<evidence type="ECO:0008006" key="4">
    <source>
        <dbReference type="Google" id="ProtNLM"/>
    </source>
</evidence>
<proteinExistence type="predicted"/>
<evidence type="ECO:0000313" key="2">
    <source>
        <dbReference type="EMBL" id="EFT82788.1"/>
    </source>
</evidence>
<protein>
    <recommendedName>
        <fullName evidence="4">Amino acid permease/ SLC12A domain-containing protein</fullName>
    </recommendedName>
</protein>
<dbReference type="eggNOG" id="COG0833">
    <property type="taxonomic scope" value="Bacteria"/>
</dbReference>
<feature type="transmembrane region" description="Helical" evidence="1">
    <location>
        <begin position="56"/>
        <end position="73"/>
    </location>
</feature>
<dbReference type="AlphaFoldDB" id="E6K200"/>
<organism evidence="2 3">
    <name type="scientific">Parascardovia denticolens DSM 10105 = JCM 12538</name>
    <dbReference type="NCBI Taxonomy" id="864564"/>
    <lineage>
        <taxon>Bacteria</taxon>
        <taxon>Bacillati</taxon>
        <taxon>Actinomycetota</taxon>
        <taxon>Actinomycetes</taxon>
        <taxon>Bifidobacteriales</taxon>
        <taxon>Bifidobacteriaceae</taxon>
        <taxon>Parascardovia</taxon>
    </lineage>
</organism>
<feature type="transmembrane region" description="Helical" evidence="1">
    <location>
        <begin position="28"/>
        <end position="50"/>
    </location>
</feature>
<evidence type="ECO:0000313" key="3">
    <source>
        <dbReference type="Proteomes" id="UP000004946"/>
    </source>
</evidence>
<gene>
    <name evidence="2" type="ORF">HMPREF0620_1473</name>
</gene>
<dbReference type="HOGENOM" id="CLU_2480518_0_0_11"/>
<evidence type="ECO:0000256" key="1">
    <source>
        <dbReference type="SAM" id="Phobius"/>
    </source>
</evidence>
<dbReference type="Proteomes" id="UP000004946">
    <property type="component" value="Chromosome"/>
</dbReference>
<comment type="caution">
    <text evidence="2">The sequence shown here is derived from an EMBL/GenBank/DDBJ whole genome shotgun (WGS) entry which is preliminary data.</text>
</comment>
<reference evidence="2 3" key="1">
    <citation type="submission" date="2010-12" db="EMBL/GenBank/DDBJ databases">
        <authorList>
            <person name="Muzny D."/>
            <person name="Qin X."/>
            <person name="Buhay C."/>
            <person name="Dugan-Rocha S."/>
            <person name="Ding Y."/>
            <person name="Chen G."/>
            <person name="Hawes A."/>
            <person name="Holder M."/>
            <person name="Jhangiani S."/>
            <person name="Johnson A."/>
            <person name="Khan Z."/>
            <person name="Li Z."/>
            <person name="Liu W."/>
            <person name="Liu X."/>
            <person name="Perez L."/>
            <person name="Shen H."/>
            <person name="Wang Q."/>
            <person name="Watt J."/>
            <person name="Xi L."/>
            <person name="Xin Y."/>
            <person name="Zhou J."/>
            <person name="Deng J."/>
            <person name="Jiang H."/>
            <person name="Liu Y."/>
            <person name="Qu J."/>
            <person name="Song X.-Z."/>
            <person name="Zhang L."/>
            <person name="Villasana D."/>
            <person name="Johnson A."/>
            <person name="Liu J."/>
            <person name="Liyanage D."/>
            <person name="Lorensuhewa L."/>
            <person name="Robinson T."/>
            <person name="Song A."/>
            <person name="Song B.-B."/>
            <person name="Dinh H."/>
            <person name="Thornton R."/>
            <person name="Coyle M."/>
            <person name="Francisco L."/>
            <person name="Jackson L."/>
            <person name="Javaid M."/>
            <person name="Korchina V."/>
            <person name="Kovar C."/>
            <person name="Mata R."/>
            <person name="Mathew T."/>
            <person name="Ngo R."/>
            <person name="Nguyen L."/>
            <person name="Nguyen N."/>
            <person name="Okwuonu G."/>
            <person name="Ongeri F."/>
            <person name="Pham C."/>
            <person name="Simmons D."/>
            <person name="Wilczek-Boney K."/>
            <person name="Hale W."/>
            <person name="Jakkamsetti A."/>
            <person name="Pham P."/>
            <person name="Ruth R."/>
            <person name="San Lucas F."/>
            <person name="Warren J."/>
            <person name="Zhang J."/>
            <person name="Zhao Z."/>
            <person name="Zhou C."/>
            <person name="Zhu D."/>
            <person name="Lee S."/>
            <person name="Bess C."/>
            <person name="Blankenburg K."/>
            <person name="Forbes L."/>
            <person name="Fu Q."/>
            <person name="Gubbala S."/>
            <person name="Hirani K."/>
            <person name="Jayaseelan J.C."/>
            <person name="Lara F."/>
            <person name="Munidasa M."/>
            <person name="Palculict T."/>
            <person name="Patil S."/>
            <person name="Pu L.-L."/>
            <person name="Saada N."/>
            <person name="Tang L."/>
            <person name="Weissenberger G."/>
            <person name="Zhu Y."/>
            <person name="Hemphill L."/>
            <person name="Shang Y."/>
            <person name="Youmans B."/>
            <person name="Ayvaz T."/>
            <person name="Ross M."/>
            <person name="Santibanez J."/>
            <person name="Aqrawi P."/>
            <person name="Gross S."/>
            <person name="Joshi V."/>
            <person name="Fowler G."/>
            <person name="Nazareth L."/>
            <person name="Reid J."/>
            <person name="Worley K."/>
            <person name="Petrosino J."/>
            <person name="Highlander S."/>
            <person name="Gibbs R."/>
        </authorList>
    </citation>
    <scope>NUCLEOTIDE SEQUENCE [LARGE SCALE GENOMIC DNA]</scope>
    <source>
        <strain evidence="2 3">DSM 10105</strain>
    </source>
</reference>
<keyword evidence="3" id="KW-1185">Reference proteome</keyword>
<keyword evidence="1" id="KW-0812">Transmembrane</keyword>
<keyword evidence="1" id="KW-1133">Transmembrane helix</keyword>
<sequence length="87" mass="9876">MCQILFRRRLIASGKDPSDSSALAYRTAGYPFTPLLAILMCLGALVLVALDPSQRPALLAMIPFIAACYAIYYRKEILLFLRRRLRR</sequence>
<keyword evidence="1" id="KW-0472">Membrane</keyword>